<organism evidence="1 2">
    <name type="scientific">Larinioides sclopetarius</name>
    <dbReference type="NCBI Taxonomy" id="280406"/>
    <lineage>
        <taxon>Eukaryota</taxon>
        <taxon>Metazoa</taxon>
        <taxon>Ecdysozoa</taxon>
        <taxon>Arthropoda</taxon>
        <taxon>Chelicerata</taxon>
        <taxon>Arachnida</taxon>
        <taxon>Araneae</taxon>
        <taxon>Araneomorphae</taxon>
        <taxon>Entelegynae</taxon>
        <taxon>Araneoidea</taxon>
        <taxon>Araneidae</taxon>
        <taxon>Larinioides</taxon>
    </lineage>
</organism>
<accession>A0AAV1ZL66</accession>
<keyword evidence="2" id="KW-1185">Reference proteome</keyword>
<gene>
    <name evidence="1" type="ORF">LARSCL_LOCUS6016</name>
</gene>
<sequence>MDNSIPFNLYGKHNAPVSSEQLFCTTRRESSSELALDPYSQSKGCECPIMHTPRRQEILYFKSPPKNQVLDEDCATDESFHDTENTYIGGLSSSFLISSITTVLF</sequence>
<evidence type="ECO:0000313" key="2">
    <source>
        <dbReference type="Proteomes" id="UP001497382"/>
    </source>
</evidence>
<dbReference type="EMBL" id="CAXIEN010000056">
    <property type="protein sequence ID" value="CAL1271796.1"/>
    <property type="molecule type" value="Genomic_DNA"/>
</dbReference>
<evidence type="ECO:0000313" key="1">
    <source>
        <dbReference type="EMBL" id="CAL1271796.1"/>
    </source>
</evidence>
<dbReference type="Proteomes" id="UP001497382">
    <property type="component" value="Unassembled WGS sequence"/>
</dbReference>
<name>A0AAV1ZL66_9ARAC</name>
<comment type="caution">
    <text evidence="1">The sequence shown here is derived from an EMBL/GenBank/DDBJ whole genome shotgun (WGS) entry which is preliminary data.</text>
</comment>
<dbReference type="AlphaFoldDB" id="A0AAV1ZL66"/>
<protein>
    <submittedName>
        <fullName evidence="1">Uncharacterized protein</fullName>
    </submittedName>
</protein>
<reference evidence="1 2" key="1">
    <citation type="submission" date="2024-04" db="EMBL/GenBank/DDBJ databases">
        <authorList>
            <person name="Rising A."/>
            <person name="Reimegard J."/>
            <person name="Sonavane S."/>
            <person name="Akerstrom W."/>
            <person name="Nylinder S."/>
            <person name="Hedman E."/>
            <person name="Kallberg Y."/>
        </authorList>
    </citation>
    <scope>NUCLEOTIDE SEQUENCE [LARGE SCALE GENOMIC DNA]</scope>
</reference>
<proteinExistence type="predicted"/>